<sequence length="51" mass="5367">MADKSENKKADGIGSRLKKSIFSSGCGCSEGCCGTRIVPKEKKEGSATKEE</sequence>
<dbReference type="GeneID" id="85731683"/>
<dbReference type="KEGG" id="mrc:R6Y96_00960"/>
<accession>A0AAX4FWK6</accession>
<dbReference type="Proteomes" id="UP001305652">
    <property type="component" value="Chromosome"/>
</dbReference>
<dbReference type="RefSeq" id="WP_318621606.1">
    <property type="nucleotide sequence ID" value="NZ_CP137642.1"/>
</dbReference>
<organism evidence="1 2">
    <name type="scientific">Methanoculleus receptaculi</name>
    <dbReference type="NCBI Taxonomy" id="394967"/>
    <lineage>
        <taxon>Archaea</taxon>
        <taxon>Methanobacteriati</taxon>
        <taxon>Methanobacteriota</taxon>
        <taxon>Stenosarchaea group</taxon>
        <taxon>Methanomicrobia</taxon>
        <taxon>Methanomicrobiales</taxon>
        <taxon>Methanomicrobiaceae</taxon>
        <taxon>Methanoculleus</taxon>
    </lineage>
</organism>
<evidence type="ECO:0000313" key="1">
    <source>
        <dbReference type="EMBL" id="WOX57858.1"/>
    </source>
</evidence>
<dbReference type="AlphaFoldDB" id="A0AAX4FWK6"/>
<keyword evidence="2" id="KW-1185">Reference proteome</keyword>
<reference evidence="1 2" key="1">
    <citation type="submission" date="2023-10" db="EMBL/GenBank/DDBJ databases">
        <title>The complete genome sequence of Methanoculleus receptaculi DSM 18860.</title>
        <authorList>
            <person name="Lai S.-J."/>
            <person name="You Y.-T."/>
            <person name="Chen S.-C."/>
        </authorList>
    </citation>
    <scope>NUCLEOTIDE SEQUENCE [LARGE SCALE GENOMIC DNA]</scope>
    <source>
        <strain evidence="1 2">DSM 18860</strain>
    </source>
</reference>
<evidence type="ECO:0000313" key="2">
    <source>
        <dbReference type="Proteomes" id="UP001305652"/>
    </source>
</evidence>
<proteinExistence type="predicted"/>
<dbReference type="EMBL" id="CP137642">
    <property type="protein sequence ID" value="WOX57858.1"/>
    <property type="molecule type" value="Genomic_DNA"/>
</dbReference>
<gene>
    <name evidence="1" type="ORF">R6Y96_00960</name>
</gene>
<protein>
    <submittedName>
        <fullName evidence="1">Uncharacterized protein</fullName>
    </submittedName>
</protein>
<name>A0AAX4FWK6_9EURY</name>